<name>A0A7W7AHU9_9SPHN</name>
<dbReference type="InterPro" id="IPR005152">
    <property type="entry name" value="Lipase_secreted"/>
</dbReference>
<protein>
    <submittedName>
        <fullName evidence="1">Pimeloyl-ACP methyl ester carboxylesterase</fullName>
    </submittedName>
</protein>
<dbReference type="SUPFAM" id="SSF53474">
    <property type="entry name" value="alpha/beta-Hydrolases"/>
    <property type="match status" value="1"/>
</dbReference>
<dbReference type="AlphaFoldDB" id="A0A7W7AHU9"/>
<dbReference type="Proteomes" id="UP000574769">
    <property type="component" value="Unassembled WGS sequence"/>
</dbReference>
<dbReference type="Gene3D" id="3.40.50.1820">
    <property type="entry name" value="alpha/beta hydrolase"/>
    <property type="match status" value="2"/>
</dbReference>
<reference evidence="1 2" key="1">
    <citation type="submission" date="2020-08" db="EMBL/GenBank/DDBJ databases">
        <title>Genomic Encyclopedia of Type Strains, Phase IV (KMG-IV): sequencing the most valuable type-strain genomes for metagenomic binning, comparative biology and taxonomic classification.</title>
        <authorList>
            <person name="Goeker M."/>
        </authorList>
    </citation>
    <scope>NUCLEOTIDE SEQUENCE [LARGE SCALE GENOMIC DNA]</scope>
    <source>
        <strain evidence="1 2">DSM 15867</strain>
    </source>
</reference>
<dbReference type="PANTHER" id="PTHR34853:SF1">
    <property type="entry name" value="LIPASE 5"/>
    <property type="match status" value="1"/>
</dbReference>
<keyword evidence="2" id="KW-1185">Reference proteome</keyword>
<dbReference type="Pfam" id="PF03583">
    <property type="entry name" value="LIP"/>
    <property type="match status" value="1"/>
</dbReference>
<dbReference type="InterPro" id="IPR029058">
    <property type="entry name" value="AB_hydrolase_fold"/>
</dbReference>
<dbReference type="GO" id="GO:0004806">
    <property type="term" value="F:triacylglycerol lipase activity"/>
    <property type="evidence" value="ECO:0007669"/>
    <property type="project" value="InterPro"/>
</dbReference>
<accession>A0A7W7AHU9</accession>
<dbReference type="PANTHER" id="PTHR34853">
    <property type="match status" value="1"/>
</dbReference>
<proteinExistence type="predicted"/>
<evidence type="ECO:0000313" key="2">
    <source>
        <dbReference type="Proteomes" id="UP000574769"/>
    </source>
</evidence>
<sequence length="391" mass="40924">MLAAQPVVAQITKPGIGDGRVSPFYSWNQALPAKPGVLLRSEPLPAELGLSEAGEQKRILYTSTDGVTNQGGLTVSGALFLPKGSPPAGGWPLIAWAHGTVGIADICAPSWSSRSVRDQAYLNAWLKRGYAIVATDYQGLGTPGTHPYNQMRPEAYGVLDSIRAVTAADRRLSRKVVVIGQSQGGGASYSTAVTQPSYAPDVTLLGAVATGTPYIIPSVLTASKTDPNKVDPALAYLFYFAWTASDGADATAFFTPRAALSVNAARTACIFQSESNVTITKLTAANTVQPKPFLGMFVRALPKFAYASLKPNVPLFLGTGTADADVAPAAQRQLVKDSCAAGARIDYHQYEGEDHSGAFLASLKDAEAFVDTLFAGGIVPNTCVSGAVRPA</sequence>
<comment type="caution">
    <text evidence="1">The sequence shown here is derived from an EMBL/GenBank/DDBJ whole genome shotgun (WGS) entry which is preliminary data.</text>
</comment>
<dbReference type="EMBL" id="JACHNY010000002">
    <property type="protein sequence ID" value="MBB4617301.1"/>
    <property type="molecule type" value="Genomic_DNA"/>
</dbReference>
<gene>
    <name evidence="1" type="ORF">GGQ96_001421</name>
</gene>
<dbReference type="GO" id="GO:0016042">
    <property type="term" value="P:lipid catabolic process"/>
    <property type="evidence" value="ECO:0007669"/>
    <property type="project" value="InterPro"/>
</dbReference>
<evidence type="ECO:0000313" key="1">
    <source>
        <dbReference type="EMBL" id="MBB4617301.1"/>
    </source>
</evidence>
<dbReference type="PIRSF" id="PIRSF029171">
    <property type="entry name" value="Esterase_LipA"/>
    <property type="match status" value="1"/>
</dbReference>
<dbReference type="RefSeq" id="WP_184112966.1">
    <property type="nucleotide sequence ID" value="NZ_JACHNY010000002.1"/>
</dbReference>
<organism evidence="1 2">
    <name type="scientific">Sphingomonas abaci</name>
    <dbReference type="NCBI Taxonomy" id="237611"/>
    <lineage>
        <taxon>Bacteria</taxon>
        <taxon>Pseudomonadati</taxon>
        <taxon>Pseudomonadota</taxon>
        <taxon>Alphaproteobacteria</taxon>
        <taxon>Sphingomonadales</taxon>
        <taxon>Sphingomonadaceae</taxon>
        <taxon>Sphingomonas</taxon>
    </lineage>
</organism>